<comment type="caution">
    <text evidence="2">The sequence shown here is derived from an EMBL/GenBank/DDBJ whole genome shotgun (WGS) entry which is preliminary data.</text>
</comment>
<dbReference type="AlphaFoldDB" id="A0A9P4JDB6"/>
<keyword evidence="1" id="KW-0812">Transmembrane</keyword>
<dbReference type="Proteomes" id="UP000799439">
    <property type="component" value="Unassembled WGS sequence"/>
</dbReference>
<keyword evidence="1" id="KW-0472">Membrane</keyword>
<accession>A0A9P4JDB6</accession>
<sequence>MAGFKNTLRWVQTTRAVAIVFTCISVIMFSFILDMRYQNRQQLVKNIESAAPGVYKFQARSGFGSMALFGLALSLVWNGLCLFDLCVKHHYRFERRICIFLDMVVTMVLLVTGFLNFAYDSVLYFDLDTAPQSQVILECAAVAFLGASCLFHLGFFCHGCKDSSSTSRSDDFEHVPLHSSSLPFSEHAAFTNPRSLHPVNRTFNNDDGLFDVDLSQKVQIVKVQHHHFIDGTTTSPIIQCEQTADPRGEFGTPTGTRSNLLSTPKAGEVSPFLDQQRGREWI</sequence>
<evidence type="ECO:0000313" key="3">
    <source>
        <dbReference type="Proteomes" id="UP000799439"/>
    </source>
</evidence>
<feature type="transmembrane region" description="Helical" evidence="1">
    <location>
        <begin position="97"/>
        <end position="115"/>
    </location>
</feature>
<feature type="transmembrane region" description="Helical" evidence="1">
    <location>
        <begin position="135"/>
        <end position="157"/>
    </location>
</feature>
<feature type="transmembrane region" description="Helical" evidence="1">
    <location>
        <begin position="12"/>
        <end position="33"/>
    </location>
</feature>
<dbReference type="EMBL" id="ML996081">
    <property type="protein sequence ID" value="KAF2158027.1"/>
    <property type="molecule type" value="Genomic_DNA"/>
</dbReference>
<feature type="transmembrane region" description="Helical" evidence="1">
    <location>
        <begin position="63"/>
        <end position="85"/>
    </location>
</feature>
<dbReference type="OrthoDB" id="3853633at2759"/>
<protein>
    <submittedName>
        <fullName evidence="2">Uncharacterized protein</fullName>
    </submittedName>
</protein>
<proteinExistence type="predicted"/>
<name>A0A9P4JDB6_9PEZI</name>
<evidence type="ECO:0000313" key="2">
    <source>
        <dbReference type="EMBL" id="KAF2158027.1"/>
    </source>
</evidence>
<evidence type="ECO:0000256" key="1">
    <source>
        <dbReference type="SAM" id="Phobius"/>
    </source>
</evidence>
<organism evidence="2 3">
    <name type="scientific">Myriangium duriaei CBS 260.36</name>
    <dbReference type="NCBI Taxonomy" id="1168546"/>
    <lineage>
        <taxon>Eukaryota</taxon>
        <taxon>Fungi</taxon>
        <taxon>Dikarya</taxon>
        <taxon>Ascomycota</taxon>
        <taxon>Pezizomycotina</taxon>
        <taxon>Dothideomycetes</taxon>
        <taxon>Dothideomycetidae</taxon>
        <taxon>Myriangiales</taxon>
        <taxon>Myriangiaceae</taxon>
        <taxon>Myriangium</taxon>
    </lineage>
</organism>
<keyword evidence="3" id="KW-1185">Reference proteome</keyword>
<keyword evidence="1" id="KW-1133">Transmembrane helix</keyword>
<gene>
    <name evidence="2" type="ORF">K461DRAFT_290286</name>
</gene>
<reference evidence="2" key="1">
    <citation type="journal article" date="2020" name="Stud. Mycol.">
        <title>101 Dothideomycetes genomes: a test case for predicting lifestyles and emergence of pathogens.</title>
        <authorList>
            <person name="Haridas S."/>
            <person name="Albert R."/>
            <person name="Binder M."/>
            <person name="Bloem J."/>
            <person name="Labutti K."/>
            <person name="Salamov A."/>
            <person name="Andreopoulos B."/>
            <person name="Baker S."/>
            <person name="Barry K."/>
            <person name="Bills G."/>
            <person name="Bluhm B."/>
            <person name="Cannon C."/>
            <person name="Castanera R."/>
            <person name="Culley D."/>
            <person name="Daum C."/>
            <person name="Ezra D."/>
            <person name="Gonzalez J."/>
            <person name="Henrissat B."/>
            <person name="Kuo A."/>
            <person name="Liang C."/>
            <person name="Lipzen A."/>
            <person name="Lutzoni F."/>
            <person name="Magnuson J."/>
            <person name="Mondo S."/>
            <person name="Nolan M."/>
            <person name="Ohm R."/>
            <person name="Pangilinan J."/>
            <person name="Park H.-J."/>
            <person name="Ramirez L."/>
            <person name="Alfaro M."/>
            <person name="Sun H."/>
            <person name="Tritt A."/>
            <person name="Yoshinaga Y."/>
            <person name="Zwiers L.-H."/>
            <person name="Turgeon B."/>
            <person name="Goodwin S."/>
            <person name="Spatafora J."/>
            <person name="Crous P."/>
            <person name="Grigoriev I."/>
        </authorList>
    </citation>
    <scope>NUCLEOTIDE SEQUENCE</scope>
    <source>
        <strain evidence="2">CBS 260.36</strain>
    </source>
</reference>